<keyword evidence="1" id="KW-0812">Transmembrane</keyword>
<name>A0ABV2VZD5_9ACTN</name>
<evidence type="ECO:0000313" key="3">
    <source>
        <dbReference type="Proteomes" id="UP001550378"/>
    </source>
</evidence>
<protein>
    <submittedName>
        <fullName evidence="2">Uncharacterized protein</fullName>
    </submittedName>
</protein>
<sequence length="112" mass="12119">MTAARAVGAAYPLLLAAALLIAAGLWVSWRLQERRRAARAAERHARPHSTHVGTAQQDAAAIALAAVREQCEDWARPSTAVTHTSRVRDESVAGAAGLLLDLIAHHMKEQRR</sequence>
<keyword evidence="3" id="KW-1185">Reference proteome</keyword>
<comment type="caution">
    <text evidence="2">The sequence shown here is derived from an EMBL/GenBank/DDBJ whole genome shotgun (WGS) entry which is preliminary data.</text>
</comment>
<keyword evidence="1" id="KW-0472">Membrane</keyword>
<evidence type="ECO:0000256" key="1">
    <source>
        <dbReference type="SAM" id="Phobius"/>
    </source>
</evidence>
<gene>
    <name evidence="2" type="ORF">ABZ508_02715</name>
</gene>
<organism evidence="2 3">
    <name type="scientific">Streptomyces lavendulocolor</name>
    <dbReference type="NCBI Taxonomy" id="67316"/>
    <lineage>
        <taxon>Bacteria</taxon>
        <taxon>Bacillati</taxon>
        <taxon>Actinomycetota</taxon>
        <taxon>Actinomycetes</taxon>
        <taxon>Kitasatosporales</taxon>
        <taxon>Streptomycetaceae</taxon>
        <taxon>Streptomyces</taxon>
    </lineage>
</organism>
<evidence type="ECO:0000313" key="2">
    <source>
        <dbReference type="EMBL" id="MEU0706278.1"/>
    </source>
</evidence>
<dbReference type="EMBL" id="JBEXZR010000002">
    <property type="protein sequence ID" value="MEU0706278.1"/>
    <property type="molecule type" value="Genomic_DNA"/>
</dbReference>
<keyword evidence="1" id="KW-1133">Transmembrane helix</keyword>
<feature type="transmembrane region" description="Helical" evidence="1">
    <location>
        <begin position="6"/>
        <end position="29"/>
    </location>
</feature>
<accession>A0ABV2VZD5</accession>
<reference evidence="2 3" key="1">
    <citation type="submission" date="2024-06" db="EMBL/GenBank/DDBJ databases">
        <title>The Natural Products Discovery Center: Release of the First 8490 Sequenced Strains for Exploring Actinobacteria Biosynthetic Diversity.</title>
        <authorList>
            <person name="Kalkreuter E."/>
            <person name="Kautsar S.A."/>
            <person name="Yang D."/>
            <person name="Bader C.D."/>
            <person name="Teijaro C.N."/>
            <person name="Fluegel L."/>
            <person name="Davis C.M."/>
            <person name="Simpson J.R."/>
            <person name="Lauterbach L."/>
            <person name="Steele A.D."/>
            <person name="Gui C."/>
            <person name="Meng S."/>
            <person name="Li G."/>
            <person name="Viehrig K."/>
            <person name="Ye F."/>
            <person name="Su P."/>
            <person name="Kiefer A.F."/>
            <person name="Nichols A."/>
            <person name="Cepeda A.J."/>
            <person name="Yan W."/>
            <person name="Fan B."/>
            <person name="Jiang Y."/>
            <person name="Adhikari A."/>
            <person name="Zheng C.-J."/>
            <person name="Schuster L."/>
            <person name="Cowan T.M."/>
            <person name="Smanski M.J."/>
            <person name="Chevrette M.G."/>
            <person name="De Carvalho L.P.S."/>
            <person name="Shen B."/>
        </authorList>
    </citation>
    <scope>NUCLEOTIDE SEQUENCE [LARGE SCALE GENOMIC DNA]</scope>
    <source>
        <strain evidence="2 3">NPDC006337</strain>
    </source>
</reference>
<proteinExistence type="predicted"/>
<dbReference type="Proteomes" id="UP001550378">
    <property type="component" value="Unassembled WGS sequence"/>
</dbReference>
<dbReference type="RefSeq" id="WP_359806263.1">
    <property type="nucleotide sequence ID" value="NZ_JBEXZQ010000019.1"/>
</dbReference>